<dbReference type="Proteomes" id="UP000000770">
    <property type="component" value="Chromosome"/>
</dbReference>
<accession>A9L3D3</accession>
<name>A9L3D3_SHEB9</name>
<dbReference type="GeneID" id="11771299"/>
<organism evidence="1 2">
    <name type="scientific">Shewanella baltica (strain OS195)</name>
    <dbReference type="NCBI Taxonomy" id="399599"/>
    <lineage>
        <taxon>Bacteria</taxon>
        <taxon>Pseudomonadati</taxon>
        <taxon>Pseudomonadota</taxon>
        <taxon>Gammaproteobacteria</taxon>
        <taxon>Alteromonadales</taxon>
        <taxon>Shewanellaceae</taxon>
        <taxon>Shewanella</taxon>
    </lineage>
</organism>
<dbReference type="HOGENOM" id="CLU_460539_0_0_6"/>
<dbReference type="AlphaFoldDB" id="A9L3D3"/>
<evidence type="ECO:0000313" key="1">
    <source>
        <dbReference type="EMBL" id="ABX48182.1"/>
    </source>
</evidence>
<dbReference type="KEGG" id="sbn:Sbal195_1006"/>
<protein>
    <recommendedName>
        <fullName evidence="3">Apea-like HEPN domain-containing protein</fullName>
    </recommendedName>
</protein>
<evidence type="ECO:0008006" key="3">
    <source>
        <dbReference type="Google" id="ProtNLM"/>
    </source>
</evidence>
<reference evidence="1 2" key="1">
    <citation type="submission" date="2007-11" db="EMBL/GenBank/DDBJ databases">
        <title>Complete sequence of chromosome of Shewanella baltica OS195.</title>
        <authorList>
            <consortium name="US DOE Joint Genome Institute"/>
            <person name="Copeland A."/>
            <person name="Lucas S."/>
            <person name="Lapidus A."/>
            <person name="Barry K."/>
            <person name="Glavina del Rio T."/>
            <person name="Dalin E."/>
            <person name="Tice H."/>
            <person name="Pitluck S."/>
            <person name="Chain P."/>
            <person name="Malfatti S."/>
            <person name="Shin M."/>
            <person name="Vergez L."/>
            <person name="Schmutz J."/>
            <person name="Larimer F."/>
            <person name="Land M."/>
            <person name="Hauser L."/>
            <person name="Kyrpides N."/>
            <person name="Kim E."/>
            <person name="Brettar I."/>
            <person name="Rodrigues J."/>
            <person name="Konstantinidis K."/>
            <person name="Klappenbach J."/>
            <person name="Hofle M."/>
            <person name="Tiedje J."/>
            <person name="Richardson P."/>
        </authorList>
    </citation>
    <scope>NUCLEOTIDE SEQUENCE [LARGE SCALE GENOMIC DNA]</scope>
    <source>
        <strain evidence="1 2">OS195</strain>
    </source>
</reference>
<evidence type="ECO:0000313" key="2">
    <source>
        <dbReference type="Proteomes" id="UP000000770"/>
    </source>
</evidence>
<sequence>MKIKSLARWKDLANLEGLLFFAQRIDEMVFDYSLDSYKPPALNAPYLCKEAIALIGDIEDKRIDEANLKHVLEELQWSLSLDPVAKSLLDLEPSQYFTLEDNAKLPSRKLKLEVLERTLNPARYLEECQKQLYLAVVENKKNKIETVLRCYVTALINGKLSKNLIADRIQEIFFNDDGSLIDSPKVLNYFFESVFPYSHEFEVYFVVNNLINKVKDSLKAFNIEIVESLGENLSEFAIDNKFSKSDKEVYLKVSGLRGLDIYTAREKAERKLDNLSDLFMIFSHKTQISWNEKTLVTQCCRDSPIVIGKPRSSMEKGFDSRPQVASKKLNTFIRKFRVNHESFERFNRVVDLHGISLINDIPENQLLNIWIGLETITPTHIGNTKINEIVTALMPFFMLDYCNRIVRNLAFDLTRWNRKVTRKLLNKLPVDSSVKITHKVLQLICTSEGDSILSEFYSELDDFPLLRYRLFSLSKLFESPNSVAKFLSTHEKKVAWQIRRIYRTRNIIVHSGRPPGFIHSLIENAHDYLDQVVSSYITLTCDDYKADTIEQSFEIMKMKWRKYESELSKLDKFEKNNFDFLVSSSINYN</sequence>
<proteinExistence type="predicted"/>
<dbReference type="RefSeq" id="WP_006085886.1">
    <property type="nucleotide sequence ID" value="NC_009997.1"/>
</dbReference>
<gene>
    <name evidence="1" type="ordered locus">Sbal195_1006</name>
</gene>
<dbReference type="EMBL" id="CP000891">
    <property type="protein sequence ID" value="ABX48182.1"/>
    <property type="molecule type" value="Genomic_DNA"/>
</dbReference>